<dbReference type="InterPro" id="IPR012338">
    <property type="entry name" value="Beta-lactam/transpept-like"/>
</dbReference>
<keyword evidence="6" id="KW-0645">Protease</keyword>
<proteinExistence type="inferred from homology"/>
<keyword evidence="17" id="KW-1133">Transmembrane helix</keyword>
<keyword evidence="4" id="KW-1003">Cell membrane</keyword>
<comment type="caution">
    <text evidence="20">The sequence shown here is derived from an EMBL/GenBank/DDBJ whole genome shotgun (WGS) entry which is preliminary data.</text>
</comment>
<keyword evidence="10" id="KW-0133">Cell shape</keyword>
<evidence type="ECO:0000256" key="9">
    <source>
        <dbReference type="ARBA" id="ARBA00022801"/>
    </source>
</evidence>
<evidence type="ECO:0000313" key="20">
    <source>
        <dbReference type="EMBL" id="OGD34375.1"/>
    </source>
</evidence>
<evidence type="ECO:0000256" key="16">
    <source>
        <dbReference type="ARBA" id="ARBA00049902"/>
    </source>
</evidence>
<dbReference type="Pfam" id="PF00912">
    <property type="entry name" value="Transgly"/>
    <property type="match status" value="1"/>
</dbReference>
<reference evidence="20 21" key="1">
    <citation type="journal article" date="2016" name="Nat. Commun.">
        <title>Thousands of microbial genomes shed light on interconnected biogeochemical processes in an aquifer system.</title>
        <authorList>
            <person name="Anantharaman K."/>
            <person name="Brown C.T."/>
            <person name="Hug L.A."/>
            <person name="Sharon I."/>
            <person name="Castelle C.J."/>
            <person name="Probst A.J."/>
            <person name="Thomas B.C."/>
            <person name="Singh A."/>
            <person name="Wilkins M.J."/>
            <person name="Karaoz U."/>
            <person name="Brodie E.L."/>
            <person name="Williams K.H."/>
            <person name="Hubbard S.S."/>
            <person name="Banfield J.F."/>
        </authorList>
    </citation>
    <scope>NUCLEOTIDE SEQUENCE [LARGE SCALE GENOMIC DNA]</scope>
</reference>
<dbReference type="GO" id="GO:0009002">
    <property type="term" value="F:serine-type D-Ala-D-Ala carboxypeptidase activity"/>
    <property type="evidence" value="ECO:0007669"/>
    <property type="project" value="UniProtKB-EC"/>
</dbReference>
<organism evidence="20 21">
    <name type="scientific">Candidatus Azambacteria bacterium RIFCSPLOWO2_01_FULL_46_25</name>
    <dbReference type="NCBI Taxonomy" id="1797298"/>
    <lineage>
        <taxon>Bacteria</taxon>
        <taxon>Candidatus Azamiibacteriota</taxon>
    </lineage>
</organism>
<dbReference type="GO" id="GO:0008955">
    <property type="term" value="F:peptidoglycan glycosyltransferase activity"/>
    <property type="evidence" value="ECO:0007669"/>
    <property type="project" value="UniProtKB-EC"/>
</dbReference>
<dbReference type="FunFam" id="1.10.3810.10:FF:000001">
    <property type="entry name" value="Penicillin-binding protein 1A"/>
    <property type="match status" value="1"/>
</dbReference>
<dbReference type="Gene3D" id="3.40.710.10">
    <property type="entry name" value="DD-peptidase/beta-lactamase superfamily"/>
    <property type="match status" value="1"/>
</dbReference>
<evidence type="ECO:0000256" key="10">
    <source>
        <dbReference type="ARBA" id="ARBA00022960"/>
    </source>
</evidence>
<keyword evidence="17" id="KW-0812">Transmembrane</keyword>
<feature type="domain" description="Penicillin-binding protein transpeptidase" evidence="18">
    <location>
        <begin position="336"/>
        <end position="616"/>
    </location>
</feature>
<dbReference type="Gene3D" id="2.60.40.10">
    <property type="entry name" value="Immunoglobulins"/>
    <property type="match status" value="1"/>
</dbReference>
<feature type="domain" description="Glycosyl transferase family 51" evidence="19">
    <location>
        <begin position="72"/>
        <end position="245"/>
    </location>
</feature>
<comment type="catalytic activity">
    <reaction evidence="16">
        <text>[GlcNAc-(1-&gt;4)-Mur2Ac(oyl-L-Ala-gamma-D-Glu-L-Lys-D-Ala-D-Ala)](n)-di-trans,octa-cis-undecaprenyl diphosphate + beta-D-GlcNAc-(1-&gt;4)-Mur2Ac(oyl-L-Ala-gamma-D-Glu-L-Lys-D-Ala-D-Ala)-di-trans,octa-cis-undecaprenyl diphosphate = [GlcNAc-(1-&gt;4)-Mur2Ac(oyl-L-Ala-gamma-D-Glu-L-Lys-D-Ala-D-Ala)](n+1)-di-trans,octa-cis-undecaprenyl diphosphate + di-trans,octa-cis-undecaprenyl diphosphate + H(+)</text>
        <dbReference type="Rhea" id="RHEA:23708"/>
        <dbReference type="Rhea" id="RHEA-COMP:9602"/>
        <dbReference type="Rhea" id="RHEA-COMP:9603"/>
        <dbReference type="ChEBI" id="CHEBI:15378"/>
        <dbReference type="ChEBI" id="CHEBI:58405"/>
        <dbReference type="ChEBI" id="CHEBI:60033"/>
        <dbReference type="ChEBI" id="CHEBI:78435"/>
        <dbReference type="EC" id="2.4.99.28"/>
    </reaction>
</comment>
<dbReference type="SUPFAM" id="SSF53955">
    <property type="entry name" value="Lysozyme-like"/>
    <property type="match status" value="1"/>
</dbReference>
<evidence type="ECO:0000256" key="12">
    <source>
        <dbReference type="ARBA" id="ARBA00023136"/>
    </source>
</evidence>
<comment type="subcellular location">
    <subcellularLocation>
        <location evidence="1">Cell membrane</location>
    </subcellularLocation>
</comment>
<dbReference type="GO" id="GO:0030288">
    <property type="term" value="C:outer membrane-bounded periplasmic space"/>
    <property type="evidence" value="ECO:0007669"/>
    <property type="project" value="TreeGrafter"/>
</dbReference>
<keyword evidence="12 17" id="KW-0472">Membrane</keyword>
<evidence type="ECO:0000313" key="21">
    <source>
        <dbReference type="Proteomes" id="UP000176650"/>
    </source>
</evidence>
<protein>
    <submittedName>
        <fullName evidence="20">Uncharacterized protein</fullName>
    </submittedName>
</protein>
<comment type="similarity">
    <text evidence="2">In the C-terminal section; belongs to the transpeptidase family.</text>
</comment>
<dbReference type="GO" id="GO:0005886">
    <property type="term" value="C:plasma membrane"/>
    <property type="evidence" value="ECO:0007669"/>
    <property type="project" value="UniProtKB-SubCell"/>
</dbReference>
<evidence type="ECO:0000259" key="19">
    <source>
        <dbReference type="Pfam" id="PF00912"/>
    </source>
</evidence>
<dbReference type="PANTHER" id="PTHR32282:SF11">
    <property type="entry name" value="PENICILLIN-BINDING PROTEIN 1B"/>
    <property type="match status" value="1"/>
</dbReference>
<evidence type="ECO:0000256" key="5">
    <source>
        <dbReference type="ARBA" id="ARBA00022645"/>
    </source>
</evidence>
<dbReference type="AlphaFoldDB" id="A0A1F5BUR2"/>
<evidence type="ECO:0000256" key="8">
    <source>
        <dbReference type="ARBA" id="ARBA00022679"/>
    </source>
</evidence>
<dbReference type="Gene3D" id="1.10.3810.10">
    <property type="entry name" value="Biosynthetic peptidoglycan transglycosylase-like"/>
    <property type="match status" value="1"/>
</dbReference>
<evidence type="ECO:0000259" key="18">
    <source>
        <dbReference type="Pfam" id="PF00905"/>
    </source>
</evidence>
<evidence type="ECO:0000256" key="15">
    <source>
        <dbReference type="ARBA" id="ARBA00034000"/>
    </source>
</evidence>
<evidence type="ECO:0000256" key="3">
    <source>
        <dbReference type="ARBA" id="ARBA00007739"/>
    </source>
</evidence>
<dbReference type="PANTHER" id="PTHR32282">
    <property type="entry name" value="BINDING PROTEIN TRANSPEPTIDASE, PUTATIVE-RELATED"/>
    <property type="match status" value="1"/>
</dbReference>
<evidence type="ECO:0000256" key="13">
    <source>
        <dbReference type="ARBA" id="ARBA00023268"/>
    </source>
</evidence>
<dbReference type="InterPro" id="IPR013783">
    <property type="entry name" value="Ig-like_fold"/>
</dbReference>
<dbReference type="GO" id="GO:0071555">
    <property type="term" value="P:cell wall organization"/>
    <property type="evidence" value="ECO:0007669"/>
    <property type="project" value="UniProtKB-KW"/>
</dbReference>
<keyword evidence="9" id="KW-0378">Hydrolase</keyword>
<dbReference type="EMBL" id="MEYS01000001">
    <property type="protein sequence ID" value="OGD34375.1"/>
    <property type="molecule type" value="Genomic_DNA"/>
</dbReference>
<keyword evidence="14" id="KW-0961">Cell wall biogenesis/degradation</keyword>
<keyword evidence="13" id="KW-0511">Multifunctional enzyme</keyword>
<dbReference type="InterPro" id="IPR001264">
    <property type="entry name" value="Glyco_trans_51"/>
</dbReference>
<keyword evidence="7" id="KW-0328">Glycosyltransferase</keyword>
<evidence type="ECO:0000256" key="6">
    <source>
        <dbReference type="ARBA" id="ARBA00022670"/>
    </source>
</evidence>
<evidence type="ECO:0000256" key="1">
    <source>
        <dbReference type="ARBA" id="ARBA00004236"/>
    </source>
</evidence>
<dbReference type="GO" id="GO:0008658">
    <property type="term" value="F:penicillin binding"/>
    <property type="evidence" value="ECO:0007669"/>
    <property type="project" value="InterPro"/>
</dbReference>
<keyword evidence="8" id="KW-0808">Transferase</keyword>
<accession>A0A1F5BUR2</accession>
<feature type="transmembrane region" description="Helical" evidence="17">
    <location>
        <begin position="21"/>
        <end position="43"/>
    </location>
</feature>
<keyword evidence="5" id="KW-0121">Carboxypeptidase</keyword>
<dbReference type="InterPro" id="IPR001460">
    <property type="entry name" value="PCN-bd_Tpept"/>
</dbReference>
<name>A0A1F5BUR2_9BACT</name>
<dbReference type="Proteomes" id="UP000176650">
    <property type="component" value="Unassembled WGS sequence"/>
</dbReference>
<dbReference type="GO" id="GO:0008360">
    <property type="term" value="P:regulation of cell shape"/>
    <property type="evidence" value="ECO:0007669"/>
    <property type="project" value="UniProtKB-KW"/>
</dbReference>
<evidence type="ECO:0000256" key="4">
    <source>
        <dbReference type="ARBA" id="ARBA00022475"/>
    </source>
</evidence>
<evidence type="ECO:0000256" key="2">
    <source>
        <dbReference type="ARBA" id="ARBA00007090"/>
    </source>
</evidence>
<evidence type="ECO:0000256" key="17">
    <source>
        <dbReference type="SAM" id="Phobius"/>
    </source>
</evidence>
<evidence type="ECO:0000256" key="11">
    <source>
        <dbReference type="ARBA" id="ARBA00022984"/>
    </source>
</evidence>
<dbReference type="InterPro" id="IPR023346">
    <property type="entry name" value="Lysozyme-like_dom_sf"/>
</dbReference>
<dbReference type="GO" id="GO:0006508">
    <property type="term" value="P:proteolysis"/>
    <property type="evidence" value="ECO:0007669"/>
    <property type="project" value="UniProtKB-KW"/>
</dbReference>
<keyword evidence="11" id="KW-0573">Peptidoglycan synthesis</keyword>
<sequence length="818" mass="90579">MPQKKNYKYSGRKRGRFKKAALGFFVFAAVVAVAGAFGVAVIARGLPDPLTIGQRKIFESTKIYDRTGKVLLYEVHGEEKRTVVPFAQINQRVKDATIVAEDFDFYEHSGIDFKSILRAFFIDVSRWEMSQGGSTITQQLVKKVFLSPEKTPLRKIREAILSVKLEKRFTKEEIFSFYLNQIPYGSNAYGVEAAAQTFFGKSASGLTLAESATLAALPKAPSFYSPYGPNKDALLARKDGVLEKMAAIGFVTPEALKNAKEEPLVFAQQRESIKAPHFVMFVKNYLEEKYGVDAVENSGLKVYTTLDYNLQKAAEETITKIGAENEKKYKAKNAALVSIDPKTGQLLAMVGSRDYFNTAHDGNFNVVTSKNRQPGSSFKPFAYSVFFEKGYPPETALFDAKTEFSTNPDEPYSPGNYDEKFRGPVAAQSALAQSLNVPSVKVLYLAGIDDTVRLAHDMGITTLQDRSALGLSLVLGGGEVSPYDMAHAYGVFANDGVRNDKAFILSVQDQRGTLLEKWEPKQKQALSPNTARTISGILSSNELRAPVFGEKSFLFFDGYQVAAKTGTTQKYRDAWVVGYTPSLATAVWVGNNDATPMEKGGAGIAAAGPIFHSFMQQFLTARMPESFARPDPIVSSEPVLDGKYITEKMARIDKDSGKLATDRTPPQKIIQKPMQEIHSVLYYLQKNKPFQDPQLPGWESAIEQWLRENPSFNIPQQEAIVGYDDIHTQENTPLIQILSPQDNAMVSGASLIRVDVRARFAIKEVGFYLDEALLSSRAQYPYEYLLNMDGLSPGTHTLSVAAHDQYDNTGTAQISFTR</sequence>
<comment type="similarity">
    <text evidence="3">In the N-terminal section; belongs to the glycosyltransferase 51 family.</text>
</comment>
<dbReference type="Pfam" id="PF00905">
    <property type="entry name" value="Transpeptidase"/>
    <property type="match status" value="1"/>
</dbReference>
<dbReference type="GO" id="GO:0009252">
    <property type="term" value="P:peptidoglycan biosynthetic process"/>
    <property type="evidence" value="ECO:0007669"/>
    <property type="project" value="UniProtKB-KW"/>
</dbReference>
<dbReference type="NCBIfam" id="TIGR02074">
    <property type="entry name" value="PBP_1a_fam"/>
    <property type="match status" value="1"/>
</dbReference>
<gene>
    <name evidence="20" type="ORF">A2988_02500</name>
</gene>
<dbReference type="STRING" id="1797298.A2988_02500"/>
<evidence type="ECO:0000256" key="14">
    <source>
        <dbReference type="ARBA" id="ARBA00023316"/>
    </source>
</evidence>
<evidence type="ECO:0000256" key="7">
    <source>
        <dbReference type="ARBA" id="ARBA00022676"/>
    </source>
</evidence>
<comment type="catalytic activity">
    <reaction evidence="15">
        <text>Preferential cleavage: (Ac)2-L-Lys-D-Ala-|-D-Ala. Also transpeptidation of peptidyl-alanyl moieties that are N-acyl substituents of D-alanine.</text>
        <dbReference type="EC" id="3.4.16.4"/>
    </reaction>
</comment>
<dbReference type="InterPro" id="IPR050396">
    <property type="entry name" value="Glycosyltr_51/Transpeptidase"/>
</dbReference>
<dbReference type="SUPFAM" id="SSF56601">
    <property type="entry name" value="beta-lactamase/transpeptidase-like"/>
    <property type="match status" value="1"/>
</dbReference>
<dbReference type="Pfam" id="PF17957">
    <property type="entry name" value="Big_7"/>
    <property type="match status" value="1"/>
</dbReference>
<dbReference type="InterPro" id="IPR036950">
    <property type="entry name" value="PBP_transglycosylase"/>
</dbReference>